<dbReference type="Gene3D" id="3.30.70.60">
    <property type="match status" value="1"/>
</dbReference>
<dbReference type="EMBL" id="JACMYG010000006">
    <property type="protein sequence ID" value="MBC2689896.1"/>
    <property type="molecule type" value="Genomic_DNA"/>
</dbReference>
<protein>
    <submittedName>
        <fullName evidence="2">Type 4a pilus biogenesis protein PilO</fullName>
    </submittedName>
</protein>
<dbReference type="GO" id="GO:0043683">
    <property type="term" value="P:type IV pilus assembly"/>
    <property type="evidence" value="ECO:0007669"/>
    <property type="project" value="InterPro"/>
</dbReference>
<dbReference type="PIRSF" id="PIRSF016482">
    <property type="entry name" value="PilO"/>
    <property type="match status" value="1"/>
</dbReference>
<dbReference type="Proteomes" id="UP000526003">
    <property type="component" value="Unassembled WGS sequence"/>
</dbReference>
<keyword evidence="1" id="KW-0812">Transmembrane</keyword>
<sequence>MRRLSWSSLDSLDMHNVAAWPVLGKTLLGVLVMVVVLVLGYSFHLRELQARLVFARAGEAELKQVFVSKAHQAAHLQAHLEQMRAMESDFATLLRQLPGDSEVPGLLEDISRTGLGSGLEFEEIKLLPEVDQPFYIELPIQIRATGSYHDLATFVSAVSALPRIVTLHDFSIRPLDSSEGPTLRMNLLARTYRSADKGQQP</sequence>
<organism evidence="2 3">
    <name type="scientific">Pseudomonas kielensis</name>
    <dbReference type="NCBI Taxonomy" id="2762577"/>
    <lineage>
        <taxon>Bacteria</taxon>
        <taxon>Pseudomonadati</taxon>
        <taxon>Pseudomonadota</taxon>
        <taxon>Gammaproteobacteria</taxon>
        <taxon>Pseudomonadales</taxon>
        <taxon>Pseudomonadaceae</taxon>
        <taxon>Pseudomonas</taxon>
    </lineage>
</organism>
<evidence type="ECO:0000313" key="3">
    <source>
        <dbReference type="Proteomes" id="UP000526003"/>
    </source>
</evidence>
<dbReference type="PANTHER" id="PTHR39555">
    <property type="entry name" value="FIMBRIAL ASSEMBLY PROTEIN PILO-LIKE PROTEIN-RELATED"/>
    <property type="match status" value="1"/>
</dbReference>
<dbReference type="Gene3D" id="1.10.287.540">
    <property type="entry name" value="Helix hairpin bin"/>
    <property type="match status" value="1"/>
</dbReference>
<keyword evidence="1" id="KW-1133">Transmembrane helix</keyword>
<dbReference type="GO" id="GO:0043107">
    <property type="term" value="P:type IV pilus-dependent motility"/>
    <property type="evidence" value="ECO:0007669"/>
    <property type="project" value="InterPro"/>
</dbReference>
<name>A0A7X1GCF5_9PSED</name>
<evidence type="ECO:0000313" key="2">
    <source>
        <dbReference type="EMBL" id="MBC2689896.1"/>
    </source>
</evidence>
<keyword evidence="3" id="KW-1185">Reference proteome</keyword>
<reference evidence="2 3" key="1">
    <citation type="submission" date="2020-08" db="EMBL/GenBank/DDBJ databases">
        <title>Pseudomonas sp. nov.</title>
        <authorList>
            <person name="Gieschler S."/>
            <person name="Fiedler G."/>
            <person name="Brinks E."/>
            <person name="Boehnlein C."/>
            <person name="Franz C.M.A.P."/>
            <person name="Kabisch J."/>
        </authorList>
    </citation>
    <scope>NUCLEOTIDE SEQUENCE [LARGE SCALE GENOMIC DNA]</scope>
    <source>
        <strain evidence="2 3">MBT-1</strain>
    </source>
</reference>
<accession>A0A7X1GCF5</accession>
<gene>
    <name evidence="2" type="ORF">H7995_08810</name>
</gene>
<dbReference type="PANTHER" id="PTHR39555:SF1">
    <property type="entry name" value="TYPE IV PILUS INNER MEMBRANE COMPONENT PILO"/>
    <property type="match status" value="1"/>
</dbReference>
<proteinExistence type="predicted"/>
<dbReference type="AlphaFoldDB" id="A0A7X1GCF5"/>
<dbReference type="RefSeq" id="WP_166592077.1">
    <property type="nucleotide sequence ID" value="NZ_CP090311.1"/>
</dbReference>
<comment type="caution">
    <text evidence="2">The sequence shown here is derived from an EMBL/GenBank/DDBJ whole genome shotgun (WGS) entry which is preliminary data.</text>
</comment>
<dbReference type="InterPro" id="IPR007445">
    <property type="entry name" value="PilO"/>
</dbReference>
<feature type="transmembrane region" description="Helical" evidence="1">
    <location>
        <begin position="20"/>
        <end position="41"/>
    </location>
</feature>
<dbReference type="InterPro" id="IPR014717">
    <property type="entry name" value="Transl_elong_EF1B/ribsomal_bS6"/>
</dbReference>
<evidence type="ECO:0000256" key="1">
    <source>
        <dbReference type="SAM" id="Phobius"/>
    </source>
</evidence>
<dbReference type="Pfam" id="PF04350">
    <property type="entry name" value="PilO"/>
    <property type="match status" value="1"/>
</dbReference>
<keyword evidence="1" id="KW-0472">Membrane</keyword>